<dbReference type="GO" id="GO:0003682">
    <property type="term" value="F:chromatin binding"/>
    <property type="evidence" value="ECO:0007669"/>
    <property type="project" value="TreeGrafter"/>
</dbReference>
<keyword evidence="4" id="KW-0156">Chromatin regulator</keyword>
<keyword evidence="3" id="KW-0227">DNA damage</keyword>
<evidence type="ECO:0000256" key="1">
    <source>
        <dbReference type="ARBA" id="ARBA00004123"/>
    </source>
</evidence>
<sequence length="693" mass="79223">MREYLMRNDLESGHRFTAASLPEVLNLVAAEAFPGRLPSKPIELSRPSYKIIVHDRPSSLTDLQSTLSTTIFIAKRDPMNRLIDSGRKVLTTEQHYANYREMKAIIAYDKISRLKGSNSWSHRQPKRFIEPPRSKVHWDFMMDEAKWLYLDFKGEKRDKQTLARFFACKCVEWHQTSDRSSLSIKIQHPRYIELINYNNPPDQYDTDMEDVILACPKDEQKPLPSPQTDEFLTPSAQTPSPLTAHYVNPMDLYNELERIPLYAPPDYNVIEPYENILDEQEIVPMMPLADQNLDIQSTHNIFMSHTSEMILESVRENPNATYQTQPTNQIRRKNSSGVTAVRPPDPPRQANPTPTYWTYEEDEHLINLVREYNSNWELISSILSPSSQMKSPTSRRSPWDCFERWMMIDHMAPSAPLTGSHLRLVNARLYPPDGQVPPLQKRKEMYKRPPNRLESHPRRCLAVLEGVKRAIKKREVVASNKASQVKSRTLEKVQAESAAQKTNIPSPLDLSRLKADRDAQYAQQITLRRDQMMAQLQARMQIPPNWNQLTPEQQGNIQLQRLATQNQIQQLQRMSPSLRPPPPITARPPSQPQQQSPFRPALTPQISPHGSPGTPVPRLQIGAARNGVSTLSATDPRLAGLAQHMRSTPTRPTPEEIQRFVDGQVKNGDFINIARNAQGSPLQSSPSNRIESA</sequence>
<dbReference type="SUPFAM" id="SSF46689">
    <property type="entry name" value="Homeodomain-like"/>
    <property type="match status" value="1"/>
</dbReference>
<dbReference type="Proteomes" id="UP000186594">
    <property type="component" value="Unassembled WGS sequence"/>
</dbReference>
<protein>
    <recommendedName>
        <fullName evidence="8">Vacuolar import and degradation protein 21</fullName>
    </recommendedName>
</protein>
<dbReference type="CDD" id="cd00167">
    <property type="entry name" value="SANT"/>
    <property type="match status" value="1"/>
</dbReference>
<evidence type="ECO:0000256" key="9">
    <source>
        <dbReference type="SAM" id="MobiDB-lite"/>
    </source>
</evidence>
<evidence type="ECO:0000256" key="6">
    <source>
        <dbReference type="ARBA" id="ARBA00023242"/>
    </source>
</evidence>
<comment type="similarity">
    <text evidence="2">Belongs to the EAF1 family.</text>
</comment>
<evidence type="ECO:0000256" key="7">
    <source>
        <dbReference type="ARBA" id="ARBA00025178"/>
    </source>
</evidence>
<accession>A0A1U7LPL0</accession>
<dbReference type="PROSITE" id="PS50090">
    <property type="entry name" value="MYB_LIKE"/>
    <property type="match status" value="1"/>
</dbReference>
<dbReference type="PANTHER" id="PTHR46459">
    <property type="entry name" value="E1A-BINDING PROTEIN P400-RELATED"/>
    <property type="match status" value="1"/>
</dbReference>
<evidence type="ECO:0000256" key="4">
    <source>
        <dbReference type="ARBA" id="ARBA00022853"/>
    </source>
</evidence>
<dbReference type="SMART" id="SM00717">
    <property type="entry name" value="SANT"/>
    <property type="match status" value="1"/>
</dbReference>
<dbReference type="STRING" id="1198029.A0A1U7LPL0"/>
<keyword evidence="5" id="KW-0234">DNA repair</keyword>
<gene>
    <name evidence="11" type="ORF">NEOLI_002062</name>
</gene>
<evidence type="ECO:0000256" key="3">
    <source>
        <dbReference type="ARBA" id="ARBA00022763"/>
    </source>
</evidence>
<dbReference type="GO" id="GO:0005634">
    <property type="term" value="C:nucleus"/>
    <property type="evidence" value="ECO:0007669"/>
    <property type="project" value="UniProtKB-SubCell"/>
</dbReference>
<dbReference type="GO" id="GO:0006325">
    <property type="term" value="P:chromatin organization"/>
    <property type="evidence" value="ECO:0007669"/>
    <property type="project" value="UniProtKB-KW"/>
</dbReference>
<dbReference type="InterPro" id="IPR009057">
    <property type="entry name" value="Homeodomain-like_sf"/>
</dbReference>
<dbReference type="GO" id="GO:0006281">
    <property type="term" value="P:DNA repair"/>
    <property type="evidence" value="ECO:0007669"/>
    <property type="project" value="UniProtKB-KW"/>
</dbReference>
<dbReference type="Gene3D" id="1.10.10.60">
    <property type="entry name" value="Homeodomain-like"/>
    <property type="match status" value="1"/>
</dbReference>
<feature type="domain" description="Myb-like" evidence="10">
    <location>
        <begin position="357"/>
        <end position="405"/>
    </location>
</feature>
<comment type="subcellular location">
    <subcellularLocation>
        <location evidence="1">Nucleus</location>
    </subcellularLocation>
</comment>
<dbReference type="AlphaFoldDB" id="A0A1U7LPL0"/>
<comment type="caution">
    <text evidence="11">The sequence shown here is derived from an EMBL/GenBank/DDBJ whole genome shotgun (WGS) entry which is preliminary data.</text>
</comment>
<dbReference type="Pfam" id="PF07529">
    <property type="entry name" value="HSA"/>
    <property type="match status" value="1"/>
</dbReference>
<dbReference type="InterPro" id="IPR001005">
    <property type="entry name" value="SANT/Myb"/>
</dbReference>
<dbReference type="OrthoDB" id="5364245at2759"/>
<dbReference type="Pfam" id="PF13921">
    <property type="entry name" value="Myb_DNA-bind_6"/>
    <property type="match status" value="1"/>
</dbReference>
<keyword evidence="6" id="KW-0539">Nucleus</keyword>
<dbReference type="InterPro" id="IPR014012">
    <property type="entry name" value="HSA_dom"/>
</dbReference>
<feature type="region of interest" description="Disordered" evidence="9">
    <location>
        <begin position="321"/>
        <end position="354"/>
    </location>
</feature>
<comment type="function">
    <text evidence="7">Component of the NuA4 histone acetyltransferase complex which is involved in transcriptional activation of selected genes principally by acetylation of nucleosomal histone H4 and H2A. The NuA4 complex is also involved in DNA repair.</text>
</comment>
<evidence type="ECO:0000259" key="10">
    <source>
        <dbReference type="PROSITE" id="PS50090"/>
    </source>
</evidence>
<evidence type="ECO:0000313" key="11">
    <source>
        <dbReference type="EMBL" id="OLL24610.1"/>
    </source>
</evidence>
<dbReference type="PANTHER" id="PTHR46459:SF1">
    <property type="entry name" value="E1A-BINDING PROTEIN P400"/>
    <property type="match status" value="1"/>
</dbReference>
<evidence type="ECO:0000313" key="12">
    <source>
        <dbReference type="Proteomes" id="UP000186594"/>
    </source>
</evidence>
<dbReference type="GO" id="GO:0035267">
    <property type="term" value="C:NuA4 histone acetyltransferase complex"/>
    <property type="evidence" value="ECO:0007669"/>
    <property type="project" value="TreeGrafter"/>
</dbReference>
<name>A0A1U7LPL0_NEOID</name>
<reference evidence="11 12" key="1">
    <citation type="submission" date="2016-04" db="EMBL/GenBank/DDBJ databases">
        <title>Evolutionary innovation and constraint leading to complex multicellularity in the Ascomycota.</title>
        <authorList>
            <person name="Cisse O."/>
            <person name="Nguyen A."/>
            <person name="Hewitt D.A."/>
            <person name="Jedd G."/>
            <person name="Stajich J.E."/>
        </authorList>
    </citation>
    <scope>NUCLEOTIDE SEQUENCE [LARGE SCALE GENOMIC DNA]</scope>
    <source>
        <strain evidence="11 12">DAH-3</strain>
    </source>
</reference>
<organism evidence="11 12">
    <name type="scientific">Neolecta irregularis (strain DAH-3)</name>
    <dbReference type="NCBI Taxonomy" id="1198029"/>
    <lineage>
        <taxon>Eukaryota</taxon>
        <taxon>Fungi</taxon>
        <taxon>Dikarya</taxon>
        <taxon>Ascomycota</taxon>
        <taxon>Taphrinomycotina</taxon>
        <taxon>Neolectales</taxon>
        <taxon>Neolectaceae</taxon>
        <taxon>Neolecta</taxon>
    </lineage>
</organism>
<dbReference type="EMBL" id="LXFE01000714">
    <property type="protein sequence ID" value="OLL24610.1"/>
    <property type="molecule type" value="Genomic_DNA"/>
</dbReference>
<feature type="region of interest" description="Disordered" evidence="9">
    <location>
        <begin position="566"/>
        <end position="620"/>
    </location>
</feature>
<keyword evidence="12" id="KW-1185">Reference proteome</keyword>
<proteinExistence type="inferred from homology"/>
<evidence type="ECO:0000256" key="5">
    <source>
        <dbReference type="ARBA" id="ARBA00023204"/>
    </source>
</evidence>
<feature type="compositionally biased region" description="Pro residues" evidence="9">
    <location>
        <begin position="578"/>
        <end position="591"/>
    </location>
</feature>
<evidence type="ECO:0000256" key="2">
    <source>
        <dbReference type="ARBA" id="ARBA00008913"/>
    </source>
</evidence>
<evidence type="ECO:0000256" key="8">
    <source>
        <dbReference type="ARBA" id="ARBA00029670"/>
    </source>
</evidence>